<feature type="domain" description="hAT-like transposase RNase-H fold" evidence="9">
    <location>
        <begin position="400"/>
        <end position="501"/>
    </location>
</feature>
<evidence type="ECO:0000256" key="4">
    <source>
        <dbReference type="ARBA" id="ARBA00022833"/>
    </source>
</evidence>
<dbReference type="InterPro" id="IPR025525">
    <property type="entry name" value="hAT-like_transposase_RNase-H"/>
</dbReference>
<keyword evidence="11" id="KW-1185">Reference proteome</keyword>
<feature type="compositionally biased region" description="Low complexity" evidence="7">
    <location>
        <begin position="1"/>
        <end position="20"/>
    </location>
</feature>
<dbReference type="SUPFAM" id="SSF53098">
    <property type="entry name" value="Ribonuclease H-like"/>
    <property type="match status" value="1"/>
</dbReference>
<dbReference type="GO" id="GO:0003677">
    <property type="term" value="F:DNA binding"/>
    <property type="evidence" value="ECO:0007669"/>
    <property type="project" value="UniProtKB-KW"/>
</dbReference>
<organism evidence="10 11">
    <name type="scientific">Castilleja foliolosa</name>
    <dbReference type="NCBI Taxonomy" id="1961234"/>
    <lineage>
        <taxon>Eukaryota</taxon>
        <taxon>Viridiplantae</taxon>
        <taxon>Streptophyta</taxon>
        <taxon>Embryophyta</taxon>
        <taxon>Tracheophyta</taxon>
        <taxon>Spermatophyta</taxon>
        <taxon>Magnoliopsida</taxon>
        <taxon>eudicotyledons</taxon>
        <taxon>Gunneridae</taxon>
        <taxon>Pentapetalae</taxon>
        <taxon>asterids</taxon>
        <taxon>lamiids</taxon>
        <taxon>Lamiales</taxon>
        <taxon>Orobanchaceae</taxon>
        <taxon>Pedicularideae</taxon>
        <taxon>Castillejinae</taxon>
        <taxon>Castilleja</taxon>
    </lineage>
</organism>
<comment type="subcellular location">
    <subcellularLocation>
        <location evidence="1">Nucleus</location>
    </subcellularLocation>
</comment>
<reference evidence="11" key="1">
    <citation type="journal article" date="2024" name="IScience">
        <title>Strigolactones Initiate the Formation of Haustorium-like Structures in Castilleja.</title>
        <authorList>
            <person name="Buerger M."/>
            <person name="Peterson D."/>
            <person name="Chory J."/>
        </authorList>
    </citation>
    <scope>NUCLEOTIDE SEQUENCE [LARGE SCALE GENOMIC DNA]</scope>
</reference>
<evidence type="ECO:0000313" key="11">
    <source>
        <dbReference type="Proteomes" id="UP001632038"/>
    </source>
</evidence>
<evidence type="ECO:0000256" key="7">
    <source>
        <dbReference type="SAM" id="MobiDB-lite"/>
    </source>
</evidence>
<dbReference type="InterPro" id="IPR012337">
    <property type="entry name" value="RNaseH-like_sf"/>
</dbReference>
<dbReference type="PANTHER" id="PTHR46481">
    <property type="entry name" value="ZINC FINGER BED DOMAIN-CONTAINING PROTEIN 4"/>
    <property type="match status" value="1"/>
</dbReference>
<dbReference type="InterPro" id="IPR052035">
    <property type="entry name" value="ZnF_BED_domain_contain"/>
</dbReference>
<dbReference type="Pfam" id="PF14372">
    <property type="entry name" value="hAT-like_RNase-H"/>
    <property type="match status" value="1"/>
</dbReference>
<dbReference type="Proteomes" id="UP001632038">
    <property type="component" value="Unassembled WGS sequence"/>
</dbReference>
<keyword evidence="3" id="KW-0863">Zinc-finger</keyword>
<evidence type="ECO:0000256" key="3">
    <source>
        <dbReference type="ARBA" id="ARBA00022771"/>
    </source>
</evidence>
<evidence type="ECO:0000313" key="10">
    <source>
        <dbReference type="EMBL" id="KAL3646943.1"/>
    </source>
</evidence>
<accession>A0ABD3DXG1</accession>
<keyword evidence="4" id="KW-0862">Zinc</keyword>
<protein>
    <recommendedName>
        <fullName evidence="12">Transposase</fullName>
    </recommendedName>
</protein>
<feature type="compositionally biased region" description="Polar residues" evidence="7">
    <location>
        <begin position="653"/>
        <end position="676"/>
    </location>
</feature>
<dbReference type="PANTHER" id="PTHR46481:SF10">
    <property type="entry name" value="ZINC FINGER BED DOMAIN-CONTAINING PROTEIN 39"/>
    <property type="match status" value="1"/>
</dbReference>
<dbReference type="AlphaFoldDB" id="A0ABD3DXG1"/>
<proteinExistence type="predicted"/>
<comment type="caution">
    <text evidence="10">The sequence shown here is derived from an EMBL/GenBank/DDBJ whole genome shotgun (WGS) entry which is preliminary data.</text>
</comment>
<gene>
    <name evidence="10" type="ORF">CASFOL_009487</name>
</gene>
<evidence type="ECO:0000256" key="2">
    <source>
        <dbReference type="ARBA" id="ARBA00022723"/>
    </source>
</evidence>
<evidence type="ECO:0000256" key="6">
    <source>
        <dbReference type="ARBA" id="ARBA00023242"/>
    </source>
</evidence>
<evidence type="ECO:0000256" key="5">
    <source>
        <dbReference type="ARBA" id="ARBA00023125"/>
    </source>
</evidence>
<feature type="domain" description="HAT C-terminal dimerisation" evidence="8">
    <location>
        <begin position="557"/>
        <end position="640"/>
    </location>
</feature>
<dbReference type="Pfam" id="PF05699">
    <property type="entry name" value="Dimer_Tnp_hAT"/>
    <property type="match status" value="1"/>
</dbReference>
<keyword evidence="5" id="KW-0238">DNA-binding</keyword>
<dbReference type="GO" id="GO:0005634">
    <property type="term" value="C:nucleus"/>
    <property type="evidence" value="ECO:0007669"/>
    <property type="project" value="UniProtKB-SubCell"/>
</dbReference>
<evidence type="ECO:0000259" key="9">
    <source>
        <dbReference type="Pfam" id="PF14372"/>
    </source>
</evidence>
<feature type="region of interest" description="Disordered" evidence="7">
    <location>
        <begin position="652"/>
        <end position="676"/>
    </location>
</feature>
<evidence type="ECO:0008006" key="12">
    <source>
        <dbReference type="Google" id="ProtNLM"/>
    </source>
</evidence>
<dbReference type="InterPro" id="IPR008906">
    <property type="entry name" value="HATC_C_dom"/>
</dbReference>
<keyword evidence="6" id="KW-0539">Nucleus</keyword>
<dbReference type="GO" id="GO:0008270">
    <property type="term" value="F:zinc ion binding"/>
    <property type="evidence" value="ECO:0007669"/>
    <property type="project" value="UniProtKB-KW"/>
</dbReference>
<feature type="region of interest" description="Disordered" evidence="7">
    <location>
        <begin position="1"/>
        <end position="39"/>
    </location>
</feature>
<evidence type="ECO:0000256" key="1">
    <source>
        <dbReference type="ARBA" id="ARBA00004123"/>
    </source>
</evidence>
<evidence type="ECO:0000259" key="8">
    <source>
        <dbReference type="Pfam" id="PF05699"/>
    </source>
</evidence>
<sequence length="676" mass="77219">MESSAVNQNNNVGSSSAAVNTGATASHGGGTDELEATKKRGRAETSVVWQYFDKVGVGKDGKERAQCKRHLGKCKNVPKFHETEVGKLMFDQAGKLRSRKIDNKVVRDIIAMAIIEHDLPFSFTEYRRIRELLKYINPEGKAYSRRTATVDVINMYETEKEKLKQVLARVPGRICLTSDVWTSCTTEGYISLTAHFVDESWKLQSKILNFAHFPPPHSGIELAKIVFYFLREWGIERKIFSLTLDNATSNDNMQELLKDRLLLQTNGLLSGGNFFHIRCCAHILNLIVQEGLKATGGALYKIRESIKYVKGSEGRMNAFKACVQQIGDINTNVGLRLDVTTRWNSTFVMLESALAYRRAFSTLSYNDRNYKYCPSNEEWTRGHKMCEFLRPFNVITNLMSGSSYPTSNLYFMQVWKIECLLIENMNSEDEILKDMANRMKVKFDKYWRDYSVVLAFGTILDPRMKLSFLEFCYRKLDRDPVVCQAKLKVVTHKLSTLFDEYLKMSSCEKSTSSQPQLSRPREVVDANGVQDSSLWIVMDEFIEFENQNVTEVGKSQLDTYLDEQKLDLQYHQKLDVLQYWKENKNRFPDLALMACDILSIPITTVASESAFSIGSRVLNKYRSSLLPENVQALICTRNWLLGFEVQEKDEESSQTLDVNVASSASKESSNIVEDID</sequence>
<name>A0ABD3DXG1_9LAMI</name>
<keyword evidence="2" id="KW-0479">Metal-binding</keyword>
<dbReference type="EMBL" id="JAVIJP010000011">
    <property type="protein sequence ID" value="KAL3646943.1"/>
    <property type="molecule type" value="Genomic_DNA"/>
</dbReference>